<organism evidence="2 3">
    <name type="scientific">Purpureocillium lavendulum</name>
    <dbReference type="NCBI Taxonomy" id="1247861"/>
    <lineage>
        <taxon>Eukaryota</taxon>
        <taxon>Fungi</taxon>
        <taxon>Dikarya</taxon>
        <taxon>Ascomycota</taxon>
        <taxon>Pezizomycotina</taxon>
        <taxon>Sordariomycetes</taxon>
        <taxon>Hypocreomycetidae</taxon>
        <taxon>Hypocreales</taxon>
        <taxon>Ophiocordycipitaceae</taxon>
        <taxon>Purpureocillium</taxon>
    </lineage>
</organism>
<gene>
    <name evidence="2" type="ORF">O9K51_04643</name>
</gene>
<keyword evidence="3" id="KW-1185">Reference proteome</keyword>
<feature type="region of interest" description="Disordered" evidence="1">
    <location>
        <begin position="34"/>
        <end position="54"/>
    </location>
</feature>
<evidence type="ECO:0000313" key="2">
    <source>
        <dbReference type="EMBL" id="KAJ6443464.1"/>
    </source>
</evidence>
<dbReference type="AlphaFoldDB" id="A0AB34FX45"/>
<name>A0AB34FX45_9HYPO</name>
<evidence type="ECO:0000313" key="3">
    <source>
        <dbReference type="Proteomes" id="UP001163105"/>
    </source>
</evidence>
<evidence type="ECO:0000256" key="1">
    <source>
        <dbReference type="SAM" id="MobiDB-lite"/>
    </source>
</evidence>
<dbReference type="Proteomes" id="UP001163105">
    <property type="component" value="Unassembled WGS sequence"/>
</dbReference>
<accession>A0AB34FX45</accession>
<proteinExistence type="predicted"/>
<reference evidence="2" key="1">
    <citation type="submission" date="2023-01" db="EMBL/GenBank/DDBJ databases">
        <title>The growth and conidiation of Purpureocillium lavendulum are regulated by nitrogen source and histone H3K14 acetylation.</title>
        <authorList>
            <person name="Tang P."/>
            <person name="Han J."/>
            <person name="Zhang C."/>
            <person name="Tang P."/>
            <person name="Qi F."/>
            <person name="Zhang K."/>
            <person name="Liang L."/>
        </authorList>
    </citation>
    <scope>NUCLEOTIDE SEQUENCE</scope>
    <source>
        <strain evidence="2">YMF1.00683</strain>
    </source>
</reference>
<comment type="caution">
    <text evidence="2">The sequence shown here is derived from an EMBL/GenBank/DDBJ whole genome shotgun (WGS) entry which is preliminary data.</text>
</comment>
<dbReference type="EMBL" id="JAQHRD010000003">
    <property type="protein sequence ID" value="KAJ6443464.1"/>
    <property type="molecule type" value="Genomic_DNA"/>
</dbReference>
<sequence>MVRRGRVSADGEAEVVRKMRSRRRRWCRALAHAEGGGTDEGEGGLGGSRKRTRDKVPGLLGHVVVGGEE</sequence>
<protein>
    <submittedName>
        <fullName evidence="2">Uncharacterized protein</fullName>
    </submittedName>
</protein>